<dbReference type="NCBIfam" id="TIGR01730">
    <property type="entry name" value="RND_mfp"/>
    <property type="match status" value="1"/>
</dbReference>
<comment type="subcellular location">
    <subcellularLocation>
        <location evidence="1">Cell envelope</location>
    </subcellularLocation>
</comment>
<dbReference type="GO" id="GO:0030313">
    <property type="term" value="C:cell envelope"/>
    <property type="evidence" value="ECO:0007669"/>
    <property type="project" value="UniProtKB-SubCell"/>
</dbReference>
<feature type="domain" description="Multidrug resistance protein MdtA-like C-terminal permuted SH3" evidence="7">
    <location>
        <begin position="298"/>
        <end position="358"/>
    </location>
</feature>
<evidence type="ECO:0000256" key="1">
    <source>
        <dbReference type="ARBA" id="ARBA00004196"/>
    </source>
</evidence>
<dbReference type="FunFam" id="2.40.420.20:FF:000001">
    <property type="entry name" value="Efflux RND transporter periplasmic adaptor subunit"/>
    <property type="match status" value="1"/>
</dbReference>
<keyword evidence="3" id="KW-0175">Coiled coil</keyword>
<dbReference type="PANTHER" id="PTHR30158">
    <property type="entry name" value="ACRA/E-RELATED COMPONENT OF DRUG EFFLUX TRANSPORTER"/>
    <property type="match status" value="1"/>
</dbReference>
<evidence type="ECO:0000313" key="9">
    <source>
        <dbReference type="Proteomes" id="UP000320176"/>
    </source>
</evidence>
<dbReference type="Proteomes" id="UP000320176">
    <property type="component" value="Unassembled WGS sequence"/>
</dbReference>
<accession>A0A5C6B8E9</accession>
<dbReference type="Gene3D" id="2.40.420.20">
    <property type="match status" value="1"/>
</dbReference>
<evidence type="ECO:0000259" key="4">
    <source>
        <dbReference type="Pfam" id="PF25876"/>
    </source>
</evidence>
<comment type="caution">
    <text evidence="8">The sequence shown here is derived from an EMBL/GenBank/DDBJ whole genome shotgun (WGS) entry which is preliminary data.</text>
</comment>
<dbReference type="InterPro" id="IPR058625">
    <property type="entry name" value="MdtA-like_BSH"/>
</dbReference>
<dbReference type="GO" id="GO:0005886">
    <property type="term" value="C:plasma membrane"/>
    <property type="evidence" value="ECO:0007669"/>
    <property type="project" value="TreeGrafter"/>
</dbReference>
<dbReference type="GO" id="GO:0022857">
    <property type="term" value="F:transmembrane transporter activity"/>
    <property type="evidence" value="ECO:0007669"/>
    <property type="project" value="InterPro"/>
</dbReference>
<evidence type="ECO:0000256" key="2">
    <source>
        <dbReference type="ARBA" id="ARBA00009477"/>
    </source>
</evidence>
<feature type="coiled-coil region" evidence="3">
    <location>
        <begin position="128"/>
        <end position="155"/>
    </location>
</feature>
<evidence type="ECO:0000259" key="7">
    <source>
        <dbReference type="Pfam" id="PF25967"/>
    </source>
</evidence>
<organism evidence="8 9">
    <name type="scientific">Stieleria varia</name>
    <dbReference type="NCBI Taxonomy" id="2528005"/>
    <lineage>
        <taxon>Bacteria</taxon>
        <taxon>Pseudomonadati</taxon>
        <taxon>Planctomycetota</taxon>
        <taxon>Planctomycetia</taxon>
        <taxon>Pirellulales</taxon>
        <taxon>Pirellulaceae</taxon>
        <taxon>Stieleria</taxon>
    </lineage>
</organism>
<dbReference type="InterPro" id="IPR058627">
    <property type="entry name" value="MdtA-like_C"/>
</dbReference>
<evidence type="ECO:0000313" key="8">
    <source>
        <dbReference type="EMBL" id="TWU07526.1"/>
    </source>
</evidence>
<feature type="domain" description="Multidrug resistance protein MdtA-like alpha-helical hairpin" evidence="4">
    <location>
        <begin position="98"/>
        <end position="159"/>
    </location>
</feature>
<dbReference type="InterPro" id="IPR006143">
    <property type="entry name" value="RND_pump_MFP"/>
</dbReference>
<feature type="domain" description="Multidrug resistance protein MdtA-like beta-barrel" evidence="6">
    <location>
        <begin position="238"/>
        <end position="293"/>
    </location>
</feature>
<sequence length="373" mass="41168">MLFVLSGCRGAKDASSQRERPIQKVAFVPAKQDKVTDFVELVGRLAANETVDIQSRVSGFLLTTHFVDGQQVNKDDPLFTIEPDEYQAIYNQSLAAIDVAKTKLDLAEKTFARSKKLLDKNAVSREEFEQNQAAVAEAQANLKASEADAARVKLDLDYTKIISPISGRVDRALLDDGNYVTGGLVGGTLLATVVNDRPIKAVASVDENVRLKFMRRQREVGGEDFKEVDKLVELQIPCYLQLQDEQDFPHEGILEYAEIKVDQQTGTSQLRGVFENKDGLLKPGMFVRLKVPVSDAYDAVLVPATAIGTDQATQFVYVINSADEIEHRTVELGDRKGKLRVVKSGVQAEESVVVAGMQLIQPGMKVEPVMREE</sequence>
<proteinExistence type="inferred from homology"/>
<dbReference type="InterPro" id="IPR058624">
    <property type="entry name" value="MdtA-like_HH"/>
</dbReference>
<dbReference type="Pfam" id="PF25876">
    <property type="entry name" value="HH_MFP_RND"/>
    <property type="match status" value="1"/>
</dbReference>
<protein>
    <submittedName>
        <fullName evidence="8">Toluene efflux pump periplasmic linker protein TtgD</fullName>
    </submittedName>
</protein>
<dbReference type="EMBL" id="SJPN01000001">
    <property type="protein sequence ID" value="TWU07526.1"/>
    <property type="molecule type" value="Genomic_DNA"/>
</dbReference>
<dbReference type="Gene3D" id="2.40.30.170">
    <property type="match status" value="1"/>
</dbReference>
<evidence type="ECO:0000259" key="5">
    <source>
        <dbReference type="Pfam" id="PF25917"/>
    </source>
</evidence>
<evidence type="ECO:0000256" key="3">
    <source>
        <dbReference type="SAM" id="Coils"/>
    </source>
</evidence>
<dbReference type="Pfam" id="PF25944">
    <property type="entry name" value="Beta-barrel_RND"/>
    <property type="match status" value="1"/>
</dbReference>
<reference evidence="8 9" key="1">
    <citation type="submission" date="2019-02" db="EMBL/GenBank/DDBJ databases">
        <title>Deep-cultivation of Planctomycetes and their phenomic and genomic characterization uncovers novel biology.</title>
        <authorList>
            <person name="Wiegand S."/>
            <person name="Jogler M."/>
            <person name="Boedeker C."/>
            <person name="Pinto D."/>
            <person name="Vollmers J."/>
            <person name="Rivas-Marin E."/>
            <person name="Kohn T."/>
            <person name="Peeters S.H."/>
            <person name="Heuer A."/>
            <person name="Rast P."/>
            <person name="Oberbeckmann S."/>
            <person name="Bunk B."/>
            <person name="Jeske O."/>
            <person name="Meyerdierks A."/>
            <person name="Storesund J.E."/>
            <person name="Kallscheuer N."/>
            <person name="Luecker S."/>
            <person name="Lage O.M."/>
            <person name="Pohl T."/>
            <person name="Merkel B.J."/>
            <person name="Hornburger P."/>
            <person name="Mueller R.-W."/>
            <person name="Bruemmer F."/>
            <person name="Labrenz M."/>
            <person name="Spormann A.M."/>
            <person name="Op Den Camp H."/>
            <person name="Overmann J."/>
            <person name="Amann R."/>
            <person name="Jetten M.S.M."/>
            <person name="Mascher T."/>
            <person name="Medema M.H."/>
            <person name="Devos D.P."/>
            <person name="Kaster A.-K."/>
            <person name="Ovreas L."/>
            <person name="Rohde M."/>
            <person name="Galperin M.Y."/>
            <person name="Jogler C."/>
        </authorList>
    </citation>
    <scope>NUCLEOTIDE SEQUENCE [LARGE SCALE GENOMIC DNA]</scope>
    <source>
        <strain evidence="8 9">Pla52n</strain>
    </source>
</reference>
<gene>
    <name evidence="8" type="primary">ttgD</name>
    <name evidence="8" type="ORF">Pla52n_00990</name>
</gene>
<dbReference type="Gene3D" id="2.40.50.100">
    <property type="match status" value="1"/>
</dbReference>
<name>A0A5C6B8E9_9BACT</name>
<keyword evidence="9" id="KW-1185">Reference proteome</keyword>
<dbReference type="AlphaFoldDB" id="A0A5C6B8E9"/>
<dbReference type="Pfam" id="PF25967">
    <property type="entry name" value="RND-MFP_C"/>
    <property type="match status" value="1"/>
</dbReference>
<evidence type="ECO:0000259" key="6">
    <source>
        <dbReference type="Pfam" id="PF25944"/>
    </source>
</evidence>
<dbReference type="Pfam" id="PF25917">
    <property type="entry name" value="BSH_RND"/>
    <property type="match status" value="1"/>
</dbReference>
<comment type="similarity">
    <text evidence="2">Belongs to the membrane fusion protein (MFP) (TC 8.A.1) family.</text>
</comment>
<dbReference type="PANTHER" id="PTHR30158:SF10">
    <property type="entry name" value="CATION EFFLUX PUMP"/>
    <property type="match status" value="1"/>
</dbReference>
<dbReference type="Gene3D" id="1.10.287.470">
    <property type="entry name" value="Helix hairpin bin"/>
    <property type="match status" value="1"/>
</dbReference>
<feature type="domain" description="Multidrug resistance protein MdtA-like barrel-sandwich hybrid" evidence="5">
    <location>
        <begin position="49"/>
        <end position="183"/>
    </location>
</feature>
<dbReference type="InterPro" id="IPR058626">
    <property type="entry name" value="MdtA-like_b-barrel"/>
</dbReference>
<dbReference type="SUPFAM" id="SSF111369">
    <property type="entry name" value="HlyD-like secretion proteins"/>
    <property type="match status" value="1"/>
</dbReference>
<dbReference type="RefSeq" id="WP_197454151.1">
    <property type="nucleotide sequence ID" value="NZ_CP151726.1"/>
</dbReference>
<dbReference type="GO" id="GO:0046677">
    <property type="term" value="P:response to antibiotic"/>
    <property type="evidence" value="ECO:0007669"/>
    <property type="project" value="TreeGrafter"/>
</dbReference>